<dbReference type="PANTHER" id="PTHR31793">
    <property type="entry name" value="4-HYDROXYBENZOYL-COA THIOESTERASE FAMILY MEMBER"/>
    <property type="match status" value="1"/>
</dbReference>
<dbReference type="Gene3D" id="3.10.129.10">
    <property type="entry name" value="Hotdog Thioesterase"/>
    <property type="match status" value="1"/>
</dbReference>
<keyword evidence="5" id="KW-1185">Reference proteome</keyword>
<keyword evidence="2 4" id="KW-0378">Hydrolase</keyword>
<dbReference type="Proteomes" id="UP000034841">
    <property type="component" value="Unassembled WGS sequence"/>
</dbReference>
<dbReference type="FunFam" id="3.10.129.10:FF:000104">
    <property type="entry name" value="Thioesterase family protein (AFU_orthologue AFUA_2G16350)"/>
    <property type="match status" value="1"/>
</dbReference>
<dbReference type="SUPFAM" id="SSF54637">
    <property type="entry name" value="Thioesterase/thiol ester dehydrase-isomerase"/>
    <property type="match status" value="1"/>
</dbReference>
<evidence type="ECO:0000256" key="2">
    <source>
        <dbReference type="ARBA" id="ARBA00022801"/>
    </source>
</evidence>
<evidence type="ECO:0000256" key="1">
    <source>
        <dbReference type="ARBA" id="ARBA00005953"/>
    </source>
</evidence>
<dbReference type="InterPro" id="IPR050563">
    <property type="entry name" value="4-hydroxybenzoyl-CoA_TE"/>
</dbReference>
<proteinExistence type="inferred from homology"/>
<dbReference type="PANTHER" id="PTHR31793:SF27">
    <property type="entry name" value="NOVEL THIOESTERASE SUPERFAMILY DOMAIN AND SAPOSIN A-TYPE DOMAIN CONTAINING PROTEIN (0610012H03RIK)"/>
    <property type="match status" value="1"/>
</dbReference>
<gene>
    <name evidence="4" type="ORF">CFO_g2713</name>
</gene>
<dbReference type="InterPro" id="IPR029069">
    <property type="entry name" value="HotDog_dom_sf"/>
</dbReference>
<sequence length="161" mass="18359">MTTQNTDLKKRQRADYPFMLDYRTRWADNDMYQHMNNAIYTILYDSTLSAYLTENCGLNPATSPQYGVVVHSHSDYFAQIAYPAVAEVGLRVNKIGRSSVVWEMGLFERGFDDVRAVGEFVQVWVDRATKRPVKDGLPEVLRRGLEKVYKGPGTEVGKSKL</sequence>
<comment type="caution">
    <text evidence="4">The sequence shown here is derived from an EMBL/GenBank/DDBJ whole genome shotgun (WGS) entry which is preliminary data.</text>
</comment>
<dbReference type="AlphaFoldDB" id="A0A0F8DG18"/>
<organism evidence="4 5">
    <name type="scientific">Ceratocystis fimbriata f. sp. platani</name>
    <dbReference type="NCBI Taxonomy" id="88771"/>
    <lineage>
        <taxon>Eukaryota</taxon>
        <taxon>Fungi</taxon>
        <taxon>Dikarya</taxon>
        <taxon>Ascomycota</taxon>
        <taxon>Pezizomycotina</taxon>
        <taxon>Sordariomycetes</taxon>
        <taxon>Hypocreomycetidae</taxon>
        <taxon>Microascales</taxon>
        <taxon>Ceratocystidaceae</taxon>
        <taxon>Ceratocystis</taxon>
    </lineage>
</organism>
<evidence type="ECO:0000313" key="4">
    <source>
        <dbReference type="EMBL" id="KKF94934.1"/>
    </source>
</evidence>
<feature type="domain" description="Thioesterase" evidence="3">
    <location>
        <begin position="33"/>
        <end position="107"/>
    </location>
</feature>
<dbReference type="EMBL" id="LBBL01000128">
    <property type="protein sequence ID" value="KKF94934.1"/>
    <property type="molecule type" value="Genomic_DNA"/>
</dbReference>
<dbReference type="Pfam" id="PF03061">
    <property type="entry name" value="4HBT"/>
    <property type="match status" value="1"/>
</dbReference>
<evidence type="ECO:0000313" key="5">
    <source>
        <dbReference type="Proteomes" id="UP000034841"/>
    </source>
</evidence>
<dbReference type="CDD" id="cd00586">
    <property type="entry name" value="4HBT"/>
    <property type="match status" value="1"/>
</dbReference>
<evidence type="ECO:0000259" key="3">
    <source>
        <dbReference type="Pfam" id="PF03061"/>
    </source>
</evidence>
<accession>A0A0F8DG18</accession>
<dbReference type="InterPro" id="IPR006683">
    <property type="entry name" value="Thioestr_dom"/>
</dbReference>
<dbReference type="GO" id="GO:0047617">
    <property type="term" value="F:fatty acyl-CoA hydrolase activity"/>
    <property type="evidence" value="ECO:0007669"/>
    <property type="project" value="TreeGrafter"/>
</dbReference>
<protein>
    <submittedName>
        <fullName evidence="4">Acyl-CoA thioester hydrolase YbgC/YbaW family protein</fullName>
    </submittedName>
</protein>
<reference evidence="4 5" key="1">
    <citation type="submission" date="2015-04" db="EMBL/GenBank/DDBJ databases">
        <title>Genome sequence of Ceratocystis platani, a major pathogen of plane trees.</title>
        <authorList>
            <person name="Belbahri L."/>
        </authorList>
    </citation>
    <scope>NUCLEOTIDE SEQUENCE [LARGE SCALE GENOMIC DNA]</scope>
    <source>
        <strain evidence="4 5">CFO</strain>
    </source>
</reference>
<dbReference type="OrthoDB" id="2420454at2759"/>
<comment type="similarity">
    <text evidence="1">Belongs to the 4-hydroxybenzoyl-CoA thioesterase family.</text>
</comment>
<name>A0A0F8DG18_CERFI</name>